<dbReference type="InterPro" id="IPR001387">
    <property type="entry name" value="Cro/C1-type_HTH"/>
</dbReference>
<name>A0A1C5H3E6_9ACTN</name>
<dbReference type="OrthoDB" id="4517420at2"/>
<dbReference type="PROSITE" id="PS50943">
    <property type="entry name" value="HTH_CROC1"/>
    <property type="match status" value="1"/>
</dbReference>
<dbReference type="GO" id="GO:0003677">
    <property type="term" value="F:DNA binding"/>
    <property type="evidence" value="ECO:0007669"/>
    <property type="project" value="InterPro"/>
</dbReference>
<dbReference type="RefSeq" id="WP_091292009.1">
    <property type="nucleotide sequence ID" value="NZ_FMDN01000003.1"/>
</dbReference>
<gene>
    <name evidence="2" type="ORF">GA0070560_1036</name>
</gene>
<dbReference type="SMART" id="SM00530">
    <property type="entry name" value="HTH_XRE"/>
    <property type="match status" value="1"/>
</dbReference>
<sequence>MEVDPMWWDTAFFEGRPLATFLDERDVAAVLRFMRSRGFSRARLAAMTGMSETRIRQISQGRQRVTSYEVLERVAIGLRIPRQYLGVGGRGDQVPTNGAHEHSATLDRMVQDSWGELLAVLAARSNTSGCAGLRRPVEGQLRLVAVARAAADGRDRLRLLVTEARWTEFLSWIESNSNSPARADPLLERAYTLATEAQDQHLAAYILMRKSQQALDDGDATRAVGLARRARQLDLLPPRTSALCLIREAEGHATTGDSDACRQNIDLAFHLASAPSGTVDHLSGHCTVDYVRACEARCRQLLGDVPAATQAYEEVLADWPPDGRLDEGLWRADLAVAYLDEGELERAAAEGLSALRVAQATSSARTVRAVGRILPRLRRHRALGILPTLAHAYRDALDACND</sequence>
<accession>A0A1C5H3E6</accession>
<dbReference type="EMBL" id="FMDN01000003">
    <property type="protein sequence ID" value="SCG40423.1"/>
    <property type="molecule type" value="Genomic_DNA"/>
</dbReference>
<dbReference type="SUPFAM" id="SSF47413">
    <property type="entry name" value="lambda repressor-like DNA-binding domains"/>
    <property type="match status" value="1"/>
</dbReference>
<organism evidence="2 3">
    <name type="scientific">Micromonospora halophytica</name>
    <dbReference type="NCBI Taxonomy" id="47864"/>
    <lineage>
        <taxon>Bacteria</taxon>
        <taxon>Bacillati</taxon>
        <taxon>Actinomycetota</taxon>
        <taxon>Actinomycetes</taxon>
        <taxon>Micromonosporales</taxon>
        <taxon>Micromonosporaceae</taxon>
        <taxon>Micromonospora</taxon>
    </lineage>
</organism>
<dbReference type="STRING" id="47864.GA0070560_1036"/>
<dbReference type="InterPro" id="IPR011990">
    <property type="entry name" value="TPR-like_helical_dom_sf"/>
</dbReference>
<feature type="domain" description="HTH cro/C1-type" evidence="1">
    <location>
        <begin position="30"/>
        <end position="85"/>
    </location>
</feature>
<dbReference type="InterPro" id="IPR010982">
    <property type="entry name" value="Lambda_DNA-bd_dom_sf"/>
</dbReference>
<protein>
    <submittedName>
        <fullName evidence="2">Helix-turn-helix domain-containing protein</fullName>
    </submittedName>
</protein>
<dbReference type="Proteomes" id="UP000199408">
    <property type="component" value="Unassembled WGS sequence"/>
</dbReference>
<keyword evidence="3" id="KW-1185">Reference proteome</keyword>
<proteinExistence type="predicted"/>
<dbReference type="CDD" id="cd00093">
    <property type="entry name" value="HTH_XRE"/>
    <property type="match status" value="1"/>
</dbReference>
<dbReference type="SUPFAM" id="SSF48452">
    <property type="entry name" value="TPR-like"/>
    <property type="match status" value="1"/>
</dbReference>
<evidence type="ECO:0000313" key="2">
    <source>
        <dbReference type="EMBL" id="SCG40423.1"/>
    </source>
</evidence>
<dbReference type="AlphaFoldDB" id="A0A1C5H3E6"/>
<dbReference type="Gene3D" id="1.10.260.40">
    <property type="entry name" value="lambda repressor-like DNA-binding domains"/>
    <property type="match status" value="1"/>
</dbReference>
<reference evidence="3" key="1">
    <citation type="submission" date="2016-06" db="EMBL/GenBank/DDBJ databases">
        <authorList>
            <person name="Varghese N."/>
        </authorList>
    </citation>
    <scope>NUCLEOTIDE SEQUENCE [LARGE SCALE GENOMIC DNA]</scope>
    <source>
        <strain evidence="3">DSM 43171</strain>
    </source>
</reference>
<evidence type="ECO:0000313" key="3">
    <source>
        <dbReference type="Proteomes" id="UP000199408"/>
    </source>
</evidence>
<dbReference type="Gene3D" id="1.25.40.10">
    <property type="entry name" value="Tetratricopeptide repeat domain"/>
    <property type="match status" value="1"/>
</dbReference>
<evidence type="ECO:0000259" key="1">
    <source>
        <dbReference type="PROSITE" id="PS50943"/>
    </source>
</evidence>